<accession>A0A7W8DHK4</accession>
<keyword evidence="3" id="KW-1185">Reference proteome</keyword>
<evidence type="ECO:0000313" key="3">
    <source>
        <dbReference type="Proteomes" id="UP000528322"/>
    </source>
</evidence>
<dbReference type="EMBL" id="JACHID010000010">
    <property type="protein sequence ID" value="MBB5022383.1"/>
    <property type="molecule type" value="Genomic_DNA"/>
</dbReference>
<evidence type="ECO:0000313" key="2">
    <source>
        <dbReference type="EMBL" id="MBB5022383.1"/>
    </source>
</evidence>
<dbReference type="Pfam" id="PF12146">
    <property type="entry name" value="Hydrolase_4"/>
    <property type="match status" value="1"/>
</dbReference>
<comment type="caution">
    <text evidence="2">The sequence shown here is derived from an EMBL/GenBank/DDBJ whole genome shotgun (WGS) entry which is preliminary data.</text>
</comment>
<proteinExistence type="predicted"/>
<dbReference type="InterPro" id="IPR022742">
    <property type="entry name" value="Hydrolase_4"/>
</dbReference>
<organism evidence="2 3">
    <name type="scientific">Desulfurispira natronophila</name>
    <dbReference type="NCBI Taxonomy" id="682562"/>
    <lineage>
        <taxon>Bacteria</taxon>
        <taxon>Pseudomonadati</taxon>
        <taxon>Chrysiogenota</taxon>
        <taxon>Chrysiogenia</taxon>
        <taxon>Chrysiogenales</taxon>
        <taxon>Chrysiogenaceae</taxon>
        <taxon>Desulfurispira</taxon>
    </lineage>
</organism>
<protein>
    <recommendedName>
        <fullName evidence="1">Serine aminopeptidase S33 domain-containing protein</fullName>
    </recommendedName>
</protein>
<dbReference type="AlphaFoldDB" id="A0A7W8DHK4"/>
<reference evidence="2 3" key="1">
    <citation type="submission" date="2020-08" db="EMBL/GenBank/DDBJ databases">
        <title>Genomic Encyclopedia of Type Strains, Phase IV (KMG-IV): sequencing the most valuable type-strain genomes for metagenomic binning, comparative biology and taxonomic classification.</title>
        <authorList>
            <person name="Goeker M."/>
        </authorList>
    </citation>
    <scope>NUCLEOTIDE SEQUENCE [LARGE SCALE GENOMIC DNA]</scope>
    <source>
        <strain evidence="2 3">DSM 22071</strain>
    </source>
</reference>
<dbReference type="SUPFAM" id="SSF53474">
    <property type="entry name" value="alpha/beta-Hydrolases"/>
    <property type="match status" value="1"/>
</dbReference>
<feature type="domain" description="Serine aminopeptidase S33" evidence="1">
    <location>
        <begin position="61"/>
        <end position="188"/>
    </location>
</feature>
<evidence type="ECO:0000259" key="1">
    <source>
        <dbReference type="Pfam" id="PF12146"/>
    </source>
</evidence>
<dbReference type="Proteomes" id="UP000528322">
    <property type="component" value="Unassembled WGS sequence"/>
</dbReference>
<dbReference type="Gene3D" id="3.40.50.1820">
    <property type="entry name" value="alpha/beta hydrolase"/>
    <property type="match status" value="1"/>
</dbReference>
<dbReference type="InterPro" id="IPR029058">
    <property type="entry name" value="AB_hydrolase_fold"/>
</dbReference>
<dbReference type="PANTHER" id="PTHR12277:SF81">
    <property type="entry name" value="PROTEIN ABHD13"/>
    <property type="match status" value="1"/>
</dbReference>
<gene>
    <name evidence="2" type="ORF">HNR37_001718</name>
</gene>
<dbReference type="PANTHER" id="PTHR12277">
    <property type="entry name" value="ALPHA/BETA HYDROLASE DOMAIN-CONTAINING PROTEIN"/>
    <property type="match status" value="1"/>
</dbReference>
<name>A0A7W8DHK4_9BACT</name>
<sequence>MLGYLMLVALLYFLQHRLVYIPWSAINATPADVGLQYEDVFLDAADGVKIHGWMVPAADEAAPTVLFFHGNAGNISHRLETLQLIHELGLSVLIIDYRGYGRSEGRPSESGTYRDAQAAWDYLQQQSIPPSSIILWGRSLGGAIAADLATRTSPGALILESTFTSIPDLGATLYPYLPVRLLSRFHYDTKAKIPHISSAVLVIHSPDDEVVPYAHGRKIYDALPADQRAFLEIRGSHNRGFMESQVEYRSGVAQFILQNAKEFRSGDDGN</sequence>